<dbReference type="Gene3D" id="3.30.450.20">
    <property type="entry name" value="PAS domain"/>
    <property type="match status" value="2"/>
</dbReference>
<dbReference type="AlphaFoldDB" id="A0A401QSI5"/>
<feature type="transmembrane region" description="Helical" evidence="22">
    <location>
        <begin position="29"/>
        <end position="48"/>
    </location>
</feature>
<dbReference type="InterPro" id="IPR035965">
    <property type="entry name" value="PAS-like_dom_sf"/>
</dbReference>
<dbReference type="PANTHER" id="PTHR43156:SF2">
    <property type="entry name" value="STAGE II SPORULATION PROTEIN E"/>
    <property type="match status" value="1"/>
</dbReference>
<dbReference type="GO" id="GO:0016301">
    <property type="term" value="F:kinase activity"/>
    <property type="evidence" value="ECO:0007669"/>
    <property type="project" value="UniProtKB-KW"/>
</dbReference>
<dbReference type="SMART" id="SM00091">
    <property type="entry name" value="PAS"/>
    <property type="match status" value="1"/>
</dbReference>
<evidence type="ECO:0000256" key="17">
    <source>
        <dbReference type="ARBA" id="ARBA00023211"/>
    </source>
</evidence>
<evidence type="ECO:0000256" key="4">
    <source>
        <dbReference type="ARBA" id="ARBA00022553"/>
    </source>
</evidence>
<comment type="caution">
    <text evidence="26">The sequence shown here is derived from an EMBL/GenBank/DDBJ whole genome shotgun (WGS) entry which is preliminary data.</text>
</comment>
<keyword evidence="17" id="KW-0464">Manganese</keyword>
<dbReference type="CDD" id="cd16936">
    <property type="entry name" value="HATPase_RsbW-like"/>
    <property type="match status" value="1"/>
</dbReference>
<keyword evidence="12" id="KW-0460">Magnesium</keyword>
<keyword evidence="14 22" id="KW-1133">Transmembrane helix</keyword>
<evidence type="ECO:0000256" key="20">
    <source>
        <dbReference type="ARBA" id="ARBA00075117"/>
    </source>
</evidence>
<dbReference type="Gene3D" id="3.60.40.10">
    <property type="entry name" value="PPM-type phosphatase domain"/>
    <property type="match status" value="1"/>
</dbReference>
<dbReference type="GO" id="GO:0004722">
    <property type="term" value="F:protein serine/threonine phosphatase activity"/>
    <property type="evidence" value="ECO:0007669"/>
    <property type="project" value="UniProtKB-EC"/>
</dbReference>
<evidence type="ECO:0000256" key="21">
    <source>
        <dbReference type="ARBA" id="ARBA00081350"/>
    </source>
</evidence>
<dbReference type="InterPro" id="IPR052016">
    <property type="entry name" value="Bact_Sigma-Reg"/>
</dbReference>
<evidence type="ECO:0000256" key="9">
    <source>
        <dbReference type="ARBA" id="ARBA00022777"/>
    </source>
</evidence>
<keyword evidence="16 22" id="KW-0472">Membrane</keyword>
<evidence type="ECO:0000256" key="7">
    <source>
        <dbReference type="ARBA" id="ARBA00022723"/>
    </source>
</evidence>
<dbReference type="SUPFAM" id="SSF55785">
    <property type="entry name" value="PYP-like sensor domain (PAS domain)"/>
    <property type="match status" value="1"/>
</dbReference>
<feature type="domain" description="PAS" evidence="24">
    <location>
        <begin position="227"/>
        <end position="292"/>
    </location>
</feature>
<evidence type="ECO:0000256" key="6">
    <source>
        <dbReference type="ARBA" id="ARBA00022692"/>
    </source>
</evidence>
<evidence type="ECO:0000256" key="2">
    <source>
        <dbReference type="ARBA" id="ARBA00013081"/>
    </source>
</evidence>
<name>A0A401QSI5_STRNR</name>
<sequence>MTVGGRSGRGPRSRWRPVSARSVAGQVFLLQWLIVVLLVVSATVVLVWQTRTAGVEAARGRSLACAVAVAGSAETAAALQTADPTAVLQPVTQRIGPACGVDFVTVLGTDGIRYTDPRPSLIGKRASGDFRRALAGQSYTERFKGAPSDAVRAVVPVQDRSGKVVGIVTTGVQVTTLSAALDRVLPIMAAGAVGALALATVGGVWVSRRLSLQTRGLGPREVTRMYEHHDAVLHSVREGVLVFDGERRLTLANDEARRLLALPDDVEGRHLDELRLPQSTRELLSSDRVATDEVHMAGDRLVAINHRPTGGQGGPAGSVTTLRDTTELQVLAGRAATAAQRLELIYDAAVRIGTTLDVVRTAEELAQVAVGRFADVVTVDLLDAVVSGEEPAPGTPTTMRRVAVAGVAPGQALHEVGGQVTVDPATPQGRGLAYHRAILVPDLAASTDWRRGVPAFAERVLRAGFHSMISVPLRARGTVLGTANFWRRGPQPFSGEDVDPAEELVARAAVCVDNARRYTREHALAVSLQRSLLPGRLPAQNAVEAAYRYLPAQAGVGGDWFDVIPLPGARVALVVGDVVGHGLHATATMGRLRTAIHNFSALDQSPEELLAHLDELVVRIDQDPAPGAEAEPVTGATLLYAVYDSSTGTCEVARAGHVPPVLVHPDGTVEILDVPANLPLGWGTAPFETHTRTLQPGSKLVLYTDGLVERRNLDVNDGLDRLQHALARPGRTSEQTCADVCEALLPEHPQDDIALMVATTRCLAPDRIAQWDVAPDPAAVAPVRAACVRWMTQWDLGDAAFTAELILSELITNAVRYGAPPITVRLLYDRDLTCEVSDASSTAPHVRRATANDEGGRGLFLVAQLAAHWGTRYTAHGKTIWTEHTITSQA</sequence>
<dbReference type="InterPro" id="IPR036457">
    <property type="entry name" value="PPM-type-like_dom_sf"/>
</dbReference>
<feature type="domain" description="GAF" evidence="23">
    <location>
        <begin position="347"/>
        <end position="522"/>
    </location>
</feature>
<gene>
    <name evidence="26" type="ORF">SALB_01039</name>
</gene>
<evidence type="ECO:0000256" key="22">
    <source>
        <dbReference type="SAM" id="Phobius"/>
    </source>
</evidence>
<dbReference type="GO" id="GO:0046872">
    <property type="term" value="F:metal ion binding"/>
    <property type="evidence" value="ECO:0007669"/>
    <property type="project" value="UniProtKB-KW"/>
</dbReference>
<keyword evidence="6 22" id="KW-0812">Transmembrane</keyword>
<reference evidence="26 27" key="1">
    <citation type="journal article" date="2019" name="Microbiol. Resour. Announc.">
        <title>Draft Genome Sequence of the Most Traditional epsilon-Poly-l-Lysine Producer, Streptomyces albulus NBRC14147.</title>
        <authorList>
            <person name="Yamanaka K."/>
            <person name="Hamano Y."/>
        </authorList>
    </citation>
    <scope>NUCLEOTIDE SEQUENCE [LARGE SCALE GENOMIC DNA]</scope>
    <source>
        <strain evidence="26 27">NBRC 14147</strain>
    </source>
</reference>
<dbReference type="InterPro" id="IPR003594">
    <property type="entry name" value="HATPase_dom"/>
</dbReference>
<evidence type="ECO:0000256" key="19">
    <source>
        <dbReference type="ARBA" id="ARBA00056274"/>
    </source>
</evidence>
<comment type="subcellular location">
    <subcellularLocation>
        <location evidence="1">Cell membrane</location>
        <topology evidence="1">Multi-pass membrane protein</topology>
    </subcellularLocation>
</comment>
<dbReference type="EC" id="3.1.3.16" evidence="2"/>
<evidence type="ECO:0000256" key="10">
    <source>
        <dbReference type="ARBA" id="ARBA00022801"/>
    </source>
</evidence>
<dbReference type="RefSeq" id="WP_045787958.1">
    <property type="nucleotide sequence ID" value="NZ_BHXC01000006.1"/>
</dbReference>
<keyword evidence="13" id="KW-0904">Protein phosphatase</keyword>
<dbReference type="GO" id="GO:0000160">
    <property type="term" value="P:phosphorelay signal transduction system"/>
    <property type="evidence" value="ECO:0007669"/>
    <property type="project" value="UniProtKB-KW"/>
</dbReference>
<dbReference type="FunFam" id="3.30.565.10:FF:000028">
    <property type="entry name" value="PAS sensor protein"/>
    <property type="match status" value="1"/>
</dbReference>
<dbReference type="Gene3D" id="3.30.450.40">
    <property type="match status" value="1"/>
</dbReference>
<evidence type="ECO:0000313" key="26">
    <source>
        <dbReference type="EMBL" id="GCB88369.1"/>
    </source>
</evidence>
<dbReference type="Pfam" id="PF01590">
    <property type="entry name" value="GAF"/>
    <property type="match status" value="1"/>
</dbReference>
<keyword evidence="11" id="KW-0067">ATP-binding</keyword>
<dbReference type="Gene3D" id="3.30.565.10">
    <property type="entry name" value="Histidine kinase-like ATPase, C-terminal domain"/>
    <property type="match status" value="1"/>
</dbReference>
<dbReference type="SUPFAM" id="SSF103190">
    <property type="entry name" value="Sensory domain-like"/>
    <property type="match status" value="1"/>
</dbReference>
<keyword evidence="3" id="KW-1003">Cell membrane</keyword>
<dbReference type="SMART" id="SM00331">
    <property type="entry name" value="PP2C_SIG"/>
    <property type="match status" value="1"/>
</dbReference>
<dbReference type="InterPro" id="IPR033463">
    <property type="entry name" value="sCache_3"/>
</dbReference>
<dbReference type="Pfam" id="PF07228">
    <property type="entry name" value="SpoIIE"/>
    <property type="match status" value="1"/>
</dbReference>
<dbReference type="InterPro" id="IPR001932">
    <property type="entry name" value="PPM-type_phosphatase-like_dom"/>
</dbReference>
<evidence type="ECO:0000256" key="1">
    <source>
        <dbReference type="ARBA" id="ARBA00004651"/>
    </source>
</evidence>
<evidence type="ECO:0000256" key="8">
    <source>
        <dbReference type="ARBA" id="ARBA00022741"/>
    </source>
</evidence>
<dbReference type="SUPFAM" id="SSF55781">
    <property type="entry name" value="GAF domain-like"/>
    <property type="match status" value="1"/>
</dbReference>
<evidence type="ECO:0000313" key="27">
    <source>
        <dbReference type="Proteomes" id="UP000288351"/>
    </source>
</evidence>
<dbReference type="InterPro" id="IPR029016">
    <property type="entry name" value="GAF-like_dom_sf"/>
</dbReference>
<dbReference type="EMBL" id="BHXC01000006">
    <property type="protein sequence ID" value="GCB88369.1"/>
    <property type="molecule type" value="Genomic_DNA"/>
</dbReference>
<dbReference type="GO" id="GO:0005886">
    <property type="term" value="C:plasma membrane"/>
    <property type="evidence" value="ECO:0007669"/>
    <property type="project" value="UniProtKB-SubCell"/>
</dbReference>
<keyword evidence="8" id="KW-0547">Nucleotide-binding</keyword>
<comment type="function">
    <text evidence="19">Primarily acts as an independent SigF regulator that is sensitive to the osmosensory signal, mediating the cross talk of PknD with the SigF regulon. Possesses both phosphatase and kinase activities. The kinase domain functions as a classic anti-sigma factor-like kinase to phosphorylate the anti-anti-sigma factor domain at the canonical regulatory site, and the phosphatase domain antagonizes this activity.</text>
</comment>
<evidence type="ECO:0000256" key="3">
    <source>
        <dbReference type="ARBA" id="ARBA00022475"/>
    </source>
</evidence>
<evidence type="ECO:0000259" key="24">
    <source>
        <dbReference type="SMART" id="SM00091"/>
    </source>
</evidence>
<accession>A0A401QSI5</accession>
<dbReference type="InterPro" id="IPR036890">
    <property type="entry name" value="HATPase_C_sf"/>
</dbReference>
<dbReference type="Pfam" id="PF17203">
    <property type="entry name" value="sCache_3_2"/>
    <property type="match status" value="1"/>
</dbReference>
<feature type="transmembrane region" description="Helical" evidence="22">
    <location>
        <begin position="184"/>
        <end position="206"/>
    </location>
</feature>
<feature type="domain" description="PPM-type phosphatase" evidence="25">
    <location>
        <begin position="541"/>
        <end position="760"/>
    </location>
</feature>
<keyword evidence="4" id="KW-0597">Phosphoprotein</keyword>
<evidence type="ECO:0000256" key="11">
    <source>
        <dbReference type="ARBA" id="ARBA00022840"/>
    </source>
</evidence>
<dbReference type="InterPro" id="IPR029151">
    <property type="entry name" value="Sensor-like_sf"/>
</dbReference>
<keyword evidence="10" id="KW-0378">Hydrolase</keyword>
<organism evidence="26 27">
    <name type="scientific">Streptomyces noursei</name>
    <name type="common">Streptomyces albulus</name>
    <dbReference type="NCBI Taxonomy" id="1971"/>
    <lineage>
        <taxon>Bacteria</taxon>
        <taxon>Bacillati</taxon>
        <taxon>Actinomycetota</taxon>
        <taxon>Actinomycetes</taxon>
        <taxon>Kitasatosporales</taxon>
        <taxon>Streptomycetaceae</taxon>
        <taxon>Streptomyces</taxon>
    </lineage>
</organism>
<keyword evidence="5" id="KW-0808">Transferase</keyword>
<dbReference type="SMART" id="SM00065">
    <property type="entry name" value="GAF"/>
    <property type="match status" value="1"/>
</dbReference>
<evidence type="ECO:0000259" key="25">
    <source>
        <dbReference type="SMART" id="SM00331"/>
    </source>
</evidence>
<keyword evidence="9 26" id="KW-0418">Kinase</keyword>
<keyword evidence="7" id="KW-0479">Metal-binding</keyword>
<dbReference type="SUPFAM" id="SSF81606">
    <property type="entry name" value="PP2C-like"/>
    <property type="match status" value="1"/>
</dbReference>
<evidence type="ECO:0000256" key="12">
    <source>
        <dbReference type="ARBA" id="ARBA00022842"/>
    </source>
</evidence>
<dbReference type="FunFam" id="3.30.450.40:FF:000035">
    <property type="entry name" value="PAS sensor protein"/>
    <property type="match status" value="1"/>
</dbReference>
<evidence type="ECO:0000256" key="13">
    <source>
        <dbReference type="ARBA" id="ARBA00022912"/>
    </source>
</evidence>
<dbReference type="GO" id="GO:0005524">
    <property type="term" value="F:ATP binding"/>
    <property type="evidence" value="ECO:0007669"/>
    <property type="project" value="UniProtKB-KW"/>
</dbReference>
<evidence type="ECO:0000259" key="23">
    <source>
        <dbReference type="SMART" id="SM00065"/>
    </source>
</evidence>
<dbReference type="FunFam" id="3.60.40.10:FF:000005">
    <property type="entry name" value="Serine/threonine protein phosphatase"/>
    <property type="match status" value="1"/>
</dbReference>
<dbReference type="PANTHER" id="PTHR43156">
    <property type="entry name" value="STAGE II SPORULATION PROTEIN E-RELATED"/>
    <property type="match status" value="1"/>
</dbReference>
<comment type="catalytic activity">
    <reaction evidence="18">
        <text>O-phospho-L-seryl-[protein] + H2O = L-seryl-[protein] + phosphate</text>
        <dbReference type="Rhea" id="RHEA:20629"/>
        <dbReference type="Rhea" id="RHEA-COMP:9863"/>
        <dbReference type="Rhea" id="RHEA-COMP:11604"/>
        <dbReference type="ChEBI" id="CHEBI:15377"/>
        <dbReference type="ChEBI" id="CHEBI:29999"/>
        <dbReference type="ChEBI" id="CHEBI:43474"/>
        <dbReference type="ChEBI" id="CHEBI:83421"/>
        <dbReference type="EC" id="3.1.3.16"/>
    </reaction>
</comment>
<dbReference type="InterPro" id="IPR000014">
    <property type="entry name" value="PAS"/>
</dbReference>
<proteinExistence type="predicted"/>
<evidence type="ECO:0000256" key="15">
    <source>
        <dbReference type="ARBA" id="ARBA00023012"/>
    </source>
</evidence>
<evidence type="ECO:0000256" key="5">
    <source>
        <dbReference type="ARBA" id="ARBA00022679"/>
    </source>
</evidence>
<dbReference type="Pfam" id="PF13581">
    <property type="entry name" value="HATPase_c_2"/>
    <property type="match status" value="1"/>
</dbReference>
<dbReference type="InterPro" id="IPR003018">
    <property type="entry name" value="GAF"/>
</dbReference>
<evidence type="ECO:0000256" key="18">
    <source>
        <dbReference type="ARBA" id="ARBA00047761"/>
    </source>
</evidence>
<protein>
    <recommendedName>
        <fullName evidence="2">protein-serine/threonine phosphatase</fullName>
        <ecNumber evidence="2">3.1.3.16</ecNumber>
    </recommendedName>
    <alternativeName>
        <fullName evidence="21">Protein-serine/threonine phosphatase</fullName>
    </alternativeName>
    <alternativeName>
        <fullName evidence="20">Serine/threonine-protein kinase</fullName>
    </alternativeName>
</protein>
<evidence type="ECO:0000256" key="14">
    <source>
        <dbReference type="ARBA" id="ARBA00022989"/>
    </source>
</evidence>
<evidence type="ECO:0000256" key="16">
    <source>
        <dbReference type="ARBA" id="ARBA00023136"/>
    </source>
</evidence>
<dbReference type="Proteomes" id="UP000288351">
    <property type="component" value="Unassembled WGS sequence"/>
</dbReference>
<dbReference type="SUPFAM" id="SSF55874">
    <property type="entry name" value="ATPase domain of HSP90 chaperone/DNA topoisomerase II/histidine kinase"/>
    <property type="match status" value="1"/>
</dbReference>
<keyword evidence="15" id="KW-0902">Two-component regulatory system</keyword>